<sequence length="276" mass="30794">MCLPGLAADVDQAPWVGTMDKSLQACERMWKSHPKSATNPLYWNEDPLMTDYVPLLMIAYYHTYASRWLKLLKASLCDTLGNRLSFMKAQLSSSQRRSADPSSPTGSLASHEALVDILMPRTETQWSTLYRAAKFAAAHLSLRAKVGFKHVARVGPLEMGFHYVVAGFEGGMPSRTILLACLTSKAILLAYWMAAASKQQRSDADTRFLRSAVHEIMEEMDDPIYKGGAFAAAPLGALRSMMESGWVWGFARSRAEQLHKMEIRLQQSPSRPEDMS</sequence>
<dbReference type="RefSeq" id="XP_007748363.1">
    <property type="nucleotide sequence ID" value="XM_007750173.1"/>
</dbReference>
<organism evidence="1 2">
    <name type="scientific">Cladophialophora psammophila CBS 110553</name>
    <dbReference type="NCBI Taxonomy" id="1182543"/>
    <lineage>
        <taxon>Eukaryota</taxon>
        <taxon>Fungi</taxon>
        <taxon>Dikarya</taxon>
        <taxon>Ascomycota</taxon>
        <taxon>Pezizomycotina</taxon>
        <taxon>Eurotiomycetes</taxon>
        <taxon>Chaetothyriomycetidae</taxon>
        <taxon>Chaetothyriales</taxon>
        <taxon>Herpotrichiellaceae</taxon>
        <taxon>Cladophialophora</taxon>
    </lineage>
</organism>
<evidence type="ECO:0000313" key="2">
    <source>
        <dbReference type="Proteomes" id="UP000019471"/>
    </source>
</evidence>
<comment type="caution">
    <text evidence="1">The sequence shown here is derived from an EMBL/GenBank/DDBJ whole genome shotgun (WGS) entry which is preliminary data.</text>
</comment>
<dbReference type="Proteomes" id="UP000019471">
    <property type="component" value="Unassembled WGS sequence"/>
</dbReference>
<keyword evidence="2" id="KW-1185">Reference proteome</keyword>
<dbReference type="EMBL" id="AMGX01000016">
    <property type="protein sequence ID" value="EXJ67581.1"/>
    <property type="molecule type" value="Genomic_DNA"/>
</dbReference>
<accession>W9WSE3</accession>
<evidence type="ECO:0000313" key="1">
    <source>
        <dbReference type="EMBL" id="EXJ67581.1"/>
    </source>
</evidence>
<proteinExistence type="predicted"/>
<reference evidence="1 2" key="1">
    <citation type="submission" date="2013-03" db="EMBL/GenBank/DDBJ databases">
        <title>The Genome Sequence of Cladophialophora psammophila CBS 110553.</title>
        <authorList>
            <consortium name="The Broad Institute Genomics Platform"/>
            <person name="Cuomo C."/>
            <person name="de Hoog S."/>
            <person name="Gorbushina A."/>
            <person name="Walker B."/>
            <person name="Young S.K."/>
            <person name="Zeng Q."/>
            <person name="Gargeya S."/>
            <person name="Fitzgerald M."/>
            <person name="Haas B."/>
            <person name="Abouelleil A."/>
            <person name="Allen A.W."/>
            <person name="Alvarado L."/>
            <person name="Arachchi H.M."/>
            <person name="Berlin A.M."/>
            <person name="Chapman S.B."/>
            <person name="Gainer-Dewar J."/>
            <person name="Goldberg J."/>
            <person name="Griggs A."/>
            <person name="Gujja S."/>
            <person name="Hansen M."/>
            <person name="Howarth C."/>
            <person name="Imamovic A."/>
            <person name="Ireland A."/>
            <person name="Larimer J."/>
            <person name="McCowan C."/>
            <person name="Murphy C."/>
            <person name="Pearson M."/>
            <person name="Poon T.W."/>
            <person name="Priest M."/>
            <person name="Roberts A."/>
            <person name="Saif S."/>
            <person name="Shea T."/>
            <person name="Sisk P."/>
            <person name="Sykes S."/>
            <person name="Wortman J."/>
            <person name="Nusbaum C."/>
            <person name="Birren B."/>
        </authorList>
    </citation>
    <scope>NUCLEOTIDE SEQUENCE [LARGE SCALE GENOMIC DNA]</scope>
    <source>
        <strain evidence="1 2">CBS 110553</strain>
    </source>
</reference>
<dbReference type="AlphaFoldDB" id="W9WSE3"/>
<dbReference type="GeneID" id="19194290"/>
<gene>
    <name evidence="1" type="ORF">A1O5_09594</name>
</gene>
<name>W9WSE3_9EURO</name>
<dbReference type="OrthoDB" id="4152368at2759"/>
<protein>
    <recommendedName>
        <fullName evidence="3">Transcription factor domain-containing protein</fullName>
    </recommendedName>
</protein>
<evidence type="ECO:0008006" key="3">
    <source>
        <dbReference type="Google" id="ProtNLM"/>
    </source>
</evidence>
<dbReference type="HOGENOM" id="CLU_1008337_0_0_1"/>